<dbReference type="RefSeq" id="XP_052745628.1">
    <property type="nucleotide sequence ID" value="XM_052889668.1"/>
</dbReference>
<dbReference type="Proteomes" id="UP001652582">
    <property type="component" value="Chromosome 26"/>
</dbReference>
<name>A0ABM3M3T4_BICAN</name>
<dbReference type="GeneID" id="128199572"/>
<feature type="region of interest" description="Disordered" evidence="1">
    <location>
        <begin position="75"/>
        <end position="94"/>
    </location>
</feature>
<accession>A0ABM3M3T4</accession>
<sequence>MARNTINKRKVLHVPETEAYDDDLTQMEEEIPRKRQCVEDHSEHFKEDDSMALFENNSQDWDDNNIKYQTRDKSTNTTNLNLTESGTQTNNTDNSNYIQRANEGFGVFIGCELQNVPIFKRRFIMYQMIKLIENNSQNI</sequence>
<gene>
    <name evidence="3" type="primary">LOC128199572</name>
</gene>
<feature type="compositionally biased region" description="Polar residues" evidence="1">
    <location>
        <begin position="84"/>
        <end position="94"/>
    </location>
</feature>
<organism evidence="2 3">
    <name type="scientific">Bicyclus anynana</name>
    <name type="common">Squinting bush brown butterfly</name>
    <dbReference type="NCBI Taxonomy" id="110368"/>
    <lineage>
        <taxon>Eukaryota</taxon>
        <taxon>Metazoa</taxon>
        <taxon>Ecdysozoa</taxon>
        <taxon>Arthropoda</taxon>
        <taxon>Hexapoda</taxon>
        <taxon>Insecta</taxon>
        <taxon>Pterygota</taxon>
        <taxon>Neoptera</taxon>
        <taxon>Endopterygota</taxon>
        <taxon>Lepidoptera</taxon>
        <taxon>Glossata</taxon>
        <taxon>Ditrysia</taxon>
        <taxon>Papilionoidea</taxon>
        <taxon>Nymphalidae</taxon>
        <taxon>Satyrinae</taxon>
        <taxon>Satyrini</taxon>
        <taxon>Mycalesina</taxon>
        <taxon>Bicyclus</taxon>
    </lineage>
</organism>
<evidence type="ECO:0000313" key="2">
    <source>
        <dbReference type="Proteomes" id="UP001652582"/>
    </source>
</evidence>
<proteinExistence type="predicted"/>
<evidence type="ECO:0000256" key="1">
    <source>
        <dbReference type="SAM" id="MobiDB-lite"/>
    </source>
</evidence>
<evidence type="ECO:0000313" key="3">
    <source>
        <dbReference type="RefSeq" id="XP_052745628.1"/>
    </source>
</evidence>
<keyword evidence="2" id="KW-1185">Reference proteome</keyword>
<reference evidence="3" key="1">
    <citation type="submission" date="2025-08" db="UniProtKB">
        <authorList>
            <consortium name="RefSeq"/>
        </authorList>
    </citation>
    <scope>IDENTIFICATION</scope>
</reference>
<protein>
    <submittedName>
        <fullName evidence="3">Uncharacterized protein LOC128199572</fullName>
    </submittedName>
</protein>